<dbReference type="PANTHER" id="PTHR33375:SF1">
    <property type="entry name" value="CHROMOSOME-PARTITIONING PROTEIN PARB-RELATED"/>
    <property type="match status" value="1"/>
</dbReference>
<keyword evidence="5" id="KW-1185">Reference proteome</keyword>
<dbReference type="PANTHER" id="PTHR33375">
    <property type="entry name" value="CHROMOSOME-PARTITIONING PROTEIN PARB-RELATED"/>
    <property type="match status" value="1"/>
</dbReference>
<evidence type="ECO:0000259" key="3">
    <source>
        <dbReference type="SMART" id="SM00470"/>
    </source>
</evidence>
<dbReference type="InterPro" id="IPR003115">
    <property type="entry name" value="ParB_N"/>
</dbReference>
<evidence type="ECO:0000313" key="5">
    <source>
        <dbReference type="Proteomes" id="UP000316313"/>
    </source>
</evidence>
<dbReference type="KEGG" id="ssam:E3D00_10485"/>
<dbReference type="RefSeq" id="WP_141462505.1">
    <property type="nucleotide sequence ID" value="NZ_CP038142.1"/>
</dbReference>
<name>A0A4Y6UM46_9PROT</name>
<dbReference type="Pfam" id="PF18090">
    <property type="entry name" value="SoPB_HTH"/>
    <property type="match status" value="1"/>
</dbReference>
<dbReference type="NCBIfam" id="TIGR00180">
    <property type="entry name" value="parB_part"/>
    <property type="match status" value="1"/>
</dbReference>
<dbReference type="OrthoDB" id="7190674at2"/>
<dbReference type="InterPro" id="IPR004437">
    <property type="entry name" value="ParB/RepB/Spo0J"/>
</dbReference>
<dbReference type="EMBL" id="CP038142">
    <property type="protein sequence ID" value="QDH18114.1"/>
    <property type="molecule type" value="Genomic_DNA"/>
</dbReference>
<dbReference type="Gene3D" id="1.10.10.2830">
    <property type="match status" value="1"/>
</dbReference>
<dbReference type="AlphaFoldDB" id="A0A4Y6UM46"/>
<dbReference type="GO" id="GO:0005694">
    <property type="term" value="C:chromosome"/>
    <property type="evidence" value="ECO:0007669"/>
    <property type="project" value="TreeGrafter"/>
</dbReference>
<dbReference type="InterPro" id="IPR050336">
    <property type="entry name" value="Chromosome_partition/occlusion"/>
</dbReference>
<comment type="similarity">
    <text evidence="1">Belongs to the ParB family.</text>
</comment>
<evidence type="ECO:0000256" key="2">
    <source>
        <dbReference type="SAM" id="MobiDB-lite"/>
    </source>
</evidence>
<proteinExistence type="inferred from homology"/>
<organism evidence="4 5">
    <name type="scientific">Swingsia samuiensis</name>
    <dbReference type="NCBI Taxonomy" id="1293412"/>
    <lineage>
        <taxon>Bacteria</taxon>
        <taxon>Pseudomonadati</taxon>
        <taxon>Pseudomonadota</taxon>
        <taxon>Alphaproteobacteria</taxon>
        <taxon>Acetobacterales</taxon>
        <taxon>Acetobacteraceae</taxon>
        <taxon>Swingsia</taxon>
    </lineage>
</organism>
<evidence type="ECO:0000313" key="4">
    <source>
        <dbReference type="EMBL" id="QDH18114.1"/>
    </source>
</evidence>
<keyword evidence="4" id="KW-0614">Plasmid</keyword>
<feature type="domain" description="ParB-like N-terminal" evidence="3">
    <location>
        <begin position="55"/>
        <end position="156"/>
    </location>
</feature>
<evidence type="ECO:0000256" key="1">
    <source>
        <dbReference type="ARBA" id="ARBA00006295"/>
    </source>
</evidence>
<dbReference type="SUPFAM" id="SSF109709">
    <property type="entry name" value="KorB DNA-binding domain-like"/>
    <property type="match status" value="1"/>
</dbReference>
<gene>
    <name evidence="4" type="ORF">E3D00_10485</name>
</gene>
<dbReference type="SUPFAM" id="SSF110849">
    <property type="entry name" value="ParB/Sulfiredoxin"/>
    <property type="match status" value="1"/>
</dbReference>
<sequence>MARKPNPYLASLLHDDDEPSEIQSRSERVRPSALLRRETALARVQSGEVKQVTQLHLDPKRVRIWPGNARIYAQLTEERCSDLIDSLIAENGQKVPAIVRRVTDDPTYDYEVIAGTRRHWSISWLRQHSYPDMQFVAQVMTLDDEAAFRLADIENRARQDISDIERARNYAQAVKQYYEGKQKRMAERLRVSEGWLSKMLQVARIPDNILQAFSSLETIQLKPAYALARELDDTHALKRVTAKARVIAREQQELYARGELPIPSSDVLRRLMDAATSPSQKTLVAPIVIQSRLGRPALSVQSTNRQGVTIRLHAGSGATNEELLQALNKALSELDATGRGIHR</sequence>
<dbReference type="CDD" id="cd16405">
    <property type="entry name" value="RepB_like_N"/>
    <property type="match status" value="1"/>
</dbReference>
<feature type="region of interest" description="Disordered" evidence="2">
    <location>
        <begin position="1"/>
        <end position="28"/>
    </location>
</feature>
<dbReference type="GO" id="GO:0003677">
    <property type="term" value="F:DNA binding"/>
    <property type="evidence" value="ECO:0007669"/>
    <property type="project" value="InterPro"/>
</dbReference>
<dbReference type="InterPro" id="IPR036086">
    <property type="entry name" value="ParB/Sulfiredoxin_sf"/>
</dbReference>
<dbReference type="InterPro" id="IPR040873">
    <property type="entry name" value="SoPB_HTH"/>
</dbReference>
<accession>A0A4Y6UM46</accession>
<dbReference type="GO" id="GO:0007059">
    <property type="term" value="P:chromosome segregation"/>
    <property type="evidence" value="ECO:0007669"/>
    <property type="project" value="TreeGrafter"/>
</dbReference>
<geneLocation type="plasmid" evidence="4">
    <name>unnamed1</name>
</geneLocation>
<dbReference type="InterPro" id="IPR037972">
    <property type="entry name" value="RepB_N"/>
</dbReference>
<dbReference type="Proteomes" id="UP000316313">
    <property type="component" value="Plasmid unnamed1"/>
</dbReference>
<dbReference type="SMART" id="SM00470">
    <property type="entry name" value="ParB"/>
    <property type="match status" value="1"/>
</dbReference>
<protein>
    <submittedName>
        <fullName evidence="4">ParB/RepB/Spo0J family partition protein</fullName>
    </submittedName>
</protein>
<reference evidence="4 5" key="1">
    <citation type="submission" date="2019-03" db="EMBL/GenBank/DDBJ databases">
        <title>The complete genome sequence of Swingsia samuiensis NBRC107927(T).</title>
        <authorList>
            <person name="Chua K.-O."/>
            <person name="Chan K.-G."/>
            <person name="See-Too W.-S."/>
        </authorList>
    </citation>
    <scope>NUCLEOTIDE SEQUENCE [LARGE SCALE GENOMIC DNA]</scope>
    <source>
        <strain evidence="4 5">AH83</strain>
        <plasmid evidence="4 5">unnamed1</plasmid>
    </source>
</reference>